<keyword evidence="3" id="KW-1185">Reference proteome</keyword>
<gene>
    <name evidence="2" type="ORF">ACFSGI_07975</name>
</gene>
<dbReference type="InterPro" id="IPR019261">
    <property type="entry name" value="PARG_cat_microbial"/>
</dbReference>
<protein>
    <submittedName>
        <fullName evidence="2">TIGR02452 family protein</fullName>
    </submittedName>
</protein>
<evidence type="ECO:0000259" key="1">
    <source>
        <dbReference type="Pfam" id="PF10021"/>
    </source>
</evidence>
<dbReference type="RefSeq" id="WP_204823617.1">
    <property type="nucleotide sequence ID" value="NZ_JBHUGF010000010.1"/>
</dbReference>
<accession>A0ABW4UUH7</accession>
<dbReference type="InterPro" id="IPR012664">
    <property type="entry name" value="CHP02452"/>
</dbReference>
<dbReference type="PANTHER" id="PTHR35596">
    <property type="entry name" value="DUF2263 DOMAIN-CONTAINING PROTEIN"/>
    <property type="match status" value="1"/>
</dbReference>
<evidence type="ECO:0000313" key="3">
    <source>
        <dbReference type="Proteomes" id="UP001597403"/>
    </source>
</evidence>
<dbReference type="InterPro" id="IPR043472">
    <property type="entry name" value="Macro_dom-like"/>
</dbReference>
<dbReference type="PIRSF" id="PIRSF014899">
    <property type="entry name" value="UCP014899"/>
    <property type="match status" value="1"/>
</dbReference>
<dbReference type="Gene3D" id="3.40.220.10">
    <property type="entry name" value="Leucine Aminopeptidase, subunit E, domain 1"/>
    <property type="match status" value="1"/>
</dbReference>
<reference evidence="3" key="1">
    <citation type="journal article" date="2019" name="Int. J. Syst. Evol. Microbiol.">
        <title>The Global Catalogue of Microorganisms (GCM) 10K type strain sequencing project: providing services to taxonomists for standard genome sequencing and annotation.</title>
        <authorList>
            <consortium name="The Broad Institute Genomics Platform"/>
            <consortium name="The Broad Institute Genome Sequencing Center for Infectious Disease"/>
            <person name="Wu L."/>
            <person name="Ma J."/>
        </authorList>
    </citation>
    <scope>NUCLEOTIDE SEQUENCE [LARGE SCALE GENOMIC DNA]</scope>
    <source>
        <strain evidence="3">CGMCC 1.15067</strain>
    </source>
</reference>
<dbReference type="NCBIfam" id="TIGR02452">
    <property type="entry name" value="TIGR02452 family protein"/>
    <property type="match status" value="1"/>
</dbReference>
<evidence type="ECO:0000313" key="2">
    <source>
        <dbReference type="EMBL" id="MFD1989892.1"/>
    </source>
</evidence>
<dbReference type="Proteomes" id="UP001597403">
    <property type="component" value="Unassembled WGS sequence"/>
</dbReference>
<proteinExistence type="predicted"/>
<dbReference type="Pfam" id="PF10021">
    <property type="entry name" value="PARG_cat_microb"/>
    <property type="match status" value="1"/>
</dbReference>
<feature type="domain" description="Microbial-type PARG catalytic" evidence="1">
    <location>
        <begin position="11"/>
        <end position="191"/>
    </location>
</feature>
<name>A0ABW4UUH7_9BACL</name>
<dbReference type="PANTHER" id="PTHR35596:SF1">
    <property type="entry name" value="MICROBIAL-TYPE PARG CATALYTIC DOMAIN-CONTAINING PROTEIN"/>
    <property type="match status" value="1"/>
</dbReference>
<dbReference type="EMBL" id="JBHUGF010000010">
    <property type="protein sequence ID" value="MFD1989892.1"/>
    <property type="molecule type" value="Genomic_DNA"/>
</dbReference>
<comment type="caution">
    <text evidence="2">The sequence shown here is derived from an EMBL/GenBank/DDBJ whole genome shotgun (WGS) entry which is preliminary data.</text>
</comment>
<sequence>MSSREIRSKWAQETLDILERGHYKVLSGKQINIQSEVEYTINHSVLYTPEKLPTVKDKAVAKINTLLKDTTDIESPYTAESLQSEESSLSDDERCVSKIIVNPYSTLKAVEQLTMRQRRDKVACLNFASARNPGGGFLGGSQAQEESLARSSSLYPSQLQMTEMYDYNRKQKSCLYSHYMIYSPEVTVFREDAGWLREQTYNVSIITAPAVNAGVVREREPEHVDQIGTVMLERIRYILAVAAEQGNEYLVLGAFGCGVFRNDPYEVATWFRQVLLEEKYAILFKQIVFAVYDRSKDQQVIQAFEKVLQS</sequence>
<dbReference type="SUPFAM" id="SSF52949">
    <property type="entry name" value="Macro domain-like"/>
    <property type="match status" value="1"/>
</dbReference>
<organism evidence="2 3">
    <name type="scientific">Paenibacillus nicotianae</name>
    <dbReference type="NCBI Taxonomy" id="1526551"/>
    <lineage>
        <taxon>Bacteria</taxon>
        <taxon>Bacillati</taxon>
        <taxon>Bacillota</taxon>
        <taxon>Bacilli</taxon>
        <taxon>Bacillales</taxon>
        <taxon>Paenibacillaceae</taxon>
        <taxon>Paenibacillus</taxon>
    </lineage>
</organism>